<sequence>MEQKKWRVVCYINQFFGQIGGEEMAHVGFSVKHEAVGPARLFQELLRERCEVVGTVICGDNYFAEDTERGAAEGLALVRALKPDLFIAGPAFNAGRYGISCGCMASAVARELHIPTVTGMFPENPAVELYRKDTYIVKTGIMSSQLRNVAPVMAGIGLRLLTGEHIGSAAAEGYMIRDVILNEEQPDNAAVRAIDMLMKKIKGEPFVSELLPPNFDNVEPAPPVTDLSGVKLALVSDGGLIPEQNPDKLKPNGSTTWGHYDWDRLVAEPHFVIHSGYDGTWVLEDPCRLFPVDVLREEVSAGRLGALEPEVCVATGNCASVAASQDIGRQIAAELLNKGVNAAILTST</sequence>
<reference evidence="2" key="1">
    <citation type="submission" date="2016-08" db="EMBL/GenBank/DDBJ databases">
        <title>Complete genome of Cloacibacillus porcorum.</title>
        <authorList>
            <person name="Looft T."/>
            <person name="Bayles D.O."/>
            <person name="Alt D.P."/>
        </authorList>
    </citation>
    <scope>NUCLEOTIDE SEQUENCE [LARGE SCALE GENOMIC DNA]</scope>
    <source>
        <strain evidence="2">CL-84</strain>
    </source>
</reference>
<accession>A0A1B2I6Q5</accession>
<dbReference type="EMBL" id="CP016757">
    <property type="protein sequence ID" value="ANZ45662.1"/>
    <property type="molecule type" value="Genomic_DNA"/>
</dbReference>
<name>A0A1B2I6Q5_9BACT</name>
<keyword evidence="1" id="KW-0560">Oxidoreductase</keyword>
<dbReference type="NCBIfam" id="TIGR01918">
    <property type="entry name" value="various_sel_PB"/>
    <property type="match status" value="1"/>
</dbReference>
<dbReference type="InterPro" id="IPR010187">
    <property type="entry name" value="Various_sel_PB"/>
</dbReference>
<dbReference type="Proteomes" id="UP000093044">
    <property type="component" value="Chromosome"/>
</dbReference>
<evidence type="ECO:0000313" key="2">
    <source>
        <dbReference type="EMBL" id="ANZ45662.1"/>
    </source>
</evidence>
<dbReference type="AlphaFoldDB" id="A0A1B2I6Q5"/>
<dbReference type="STRING" id="1197717.BED41_11590"/>
<evidence type="ECO:0000256" key="1">
    <source>
        <dbReference type="ARBA" id="ARBA00023002"/>
    </source>
</evidence>
<organism evidence="2 3">
    <name type="scientific">Cloacibacillus porcorum</name>
    <dbReference type="NCBI Taxonomy" id="1197717"/>
    <lineage>
        <taxon>Bacteria</taxon>
        <taxon>Thermotogati</taxon>
        <taxon>Synergistota</taxon>
        <taxon>Synergistia</taxon>
        <taxon>Synergistales</taxon>
        <taxon>Synergistaceae</taxon>
        <taxon>Cloacibacillus</taxon>
    </lineage>
</organism>
<dbReference type="OrthoDB" id="9764267at2"/>
<keyword evidence="3" id="KW-1185">Reference proteome</keyword>
<gene>
    <name evidence="2" type="ORF">BED41_11590</name>
</gene>
<dbReference type="Pfam" id="PF07355">
    <property type="entry name" value="GRDB"/>
    <property type="match status" value="1"/>
</dbReference>
<evidence type="ECO:0000313" key="3">
    <source>
        <dbReference type="Proteomes" id="UP000093044"/>
    </source>
</evidence>
<proteinExistence type="predicted"/>
<protein>
    <submittedName>
        <fullName evidence="2">Amino acid reductase</fullName>
    </submittedName>
</protein>
<dbReference type="KEGG" id="cpor:BED41_11590"/>
<dbReference type="GO" id="GO:0050485">
    <property type="term" value="F:oxidoreductase activity, acting on X-H and Y-H to form an X-Y bond, with a disulfide as acceptor"/>
    <property type="evidence" value="ECO:0007669"/>
    <property type="project" value="InterPro"/>
</dbReference>